<evidence type="ECO:0000313" key="6">
    <source>
        <dbReference type="EMBL" id="GLR73700.1"/>
    </source>
</evidence>
<dbReference type="InterPro" id="IPR020449">
    <property type="entry name" value="Tscrpt_reg_AraC-type_HTH"/>
</dbReference>
<dbReference type="Proteomes" id="UP001156660">
    <property type="component" value="Unassembled WGS sequence"/>
</dbReference>
<reference evidence="7 8" key="2">
    <citation type="submission" date="2016-12" db="EMBL/GenBank/DDBJ databases">
        <title>Diversity of luminous bacteria.</title>
        <authorList>
            <person name="Yoshizawa S."/>
            <person name="Kogure K."/>
        </authorList>
    </citation>
    <scope>NUCLEOTIDE SEQUENCE [LARGE SCALE GENOMIC DNA]</scope>
    <source>
        <strain evidence="7 8">NBRC 105001</strain>
    </source>
</reference>
<dbReference type="CDD" id="cd06124">
    <property type="entry name" value="cupin_NimR-like_N"/>
    <property type="match status" value="1"/>
</dbReference>
<dbReference type="EMBL" id="BSOU01000002">
    <property type="protein sequence ID" value="GLR73700.1"/>
    <property type="molecule type" value="Genomic_DNA"/>
</dbReference>
<dbReference type="OrthoDB" id="5949386at2"/>
<evidence type="ECO:0000256" key="3">
    <source>
        <dbReference type="ARBA" id="ARBA00023125"/>
    </source>
</evidence>
<organism evidence="7 8">
    <name type="scientific">Aliivibrio sifiae</name>
    <dbReference type="NCBI Taxonomy" id="566293"/>
    <lineage>
        <taxon>Bacteria</taxon>
        <taxon>Pseudomonadati</taxon>
        <taxon>Pseudomonadota</taxon>
        <taxon>Gammaproteobacteria</taxon>
        <taxon>Vibrionales</taxon>
        <taxon>Vibrionaceae</taxon>
        <taxon>Aliivibrio</taxon>
    </lineage>
</organism>
<protein>
    <submittedName>
        <fullName evidence="7">AraC family transcriptional regulator</fullName>
    </submittedName>
</protein>
<dbReference type="PANTHER" id="PTHR11019:SF199">
    <property type="entry name" value="HTH-TYPE TRANSCRIPTIONAL REGULATOR NIMR"/>
    <property type="match status" value="1"/>
</dbReference>
<evidence type="ECO:0000256" key="4">
    <source>
        <dbReference type="ARBA" id="ARBA00023163"/>
    </source>
</evidence>
<dbReference type="PANTHER" id="PTHR11019">
    <property type="entry name" value="HTH-TYPE TRANSCRIPTIONAL REGULATOR NIMR"/>
    <property type="match status" value="1"/>
</dbReference>
<dbReference type="GO" id="GO:0003700">
    <property type="term" value="F:DNA-binding transcription factor activity"/>
    <property type="evidence" value="ECO:0007669"/>
    <property type="project" value="InterPro"/>
</dbReference>
<dbReference type="InterPro" id="IPR014710">
    <property type="entry name" value="RmlC-like_jellyroll"/>
</dbReference>
<reference evidence="9" key="3">
    <citation type="journal article" date="2019" name="Int. J. Syst. Evol. Microbiol.">
        <title>The Global Catalogue of Microorganisms (GCM) 10K type strain sequencing project: providing services to taxonomists for standard genome sequencing and annotation.</title>
        <authorList>
            <consortium name="The Broad Institute Genomics Platform"/>
            <consortium name="The Broad Institute Genome Sequencing Center for Infectious Disease"/>
            <person name="Wu L."/>
            <person name="Ma J."/>
        </authorList>
    </citation>
    <scope>NUCLEOTIDE SEQUENCE [LARGE SCALE GENOMIC DNA]</scope>
    <source>
        <strain evidence="9">NBRC 105001</strain>
    </source>
</reference>
<accession>A0A2S7X7Q3</accession>
<dbReference type="EMBL" id="MSCP01000002">
    <property type="protein sequence ID" value="PQJ87162.1"/>
    <property type="molecule type" value="Genomic_DNA"/>
</dbReference>
<feature type="domain" description="HTH araC/xylS-type" evidence="5">
    <location>
        <begin position="158"/>
        <end position="255"/>
    </location>
</feature>
<evidence type="ECO:0000313" key="9">
    <source>
        <dbReference type="Proteomes" id="UP001156660"/>
    </source>
</evidence>
<keyword evidence="1" id="KW-0678">Repressor</keyword>
<evidence type="ECO:0000313" key="8">
    <source>
        <dbReference type="Proteomes" id="UP000239273"/>
    </source>
</evidence>
<dbReference type="SUPFAM" id="SSF51182">
    <property type="entry name" value="RmlC-like cupins"/>
    <property type="match status" value="1"/>
</dbReference>
<evidence type="ECO:0000256" key="1">
    <source>
        <dbReference type="ARBA" id="ARBA00022491"/>
    </source>
</evidence>
<dbReference type="SUPFAM" id="SSF46689">
    <property type="entry name" value="Homeodomain-like"/>
    <property type="match status" value="1"/>
</dbReference>
<dbReference type="InterPro" id="IPR011051">
    <property type="entry name" value="RmlC_Cupin_sf"/>
</dbReference>
<dbReference type="Gene3D" id="2.60.120.10">
    <property type="entry name" value="Jelly Rolls"/>
    <property type="match status" value="1"/>
</dbReference>
<dbReference type="RefSeq" id="WP_105063784.1">
    <property type="nucleotide sequence ID" value="NZ_BSOU01000002.1"/>
</dbReference>
<reference evidence="6" key="1">
    <citation type="journal article" date="2014" name="Int. J. Syst. Evol. Microbiol.">
        <title>Complete genome of a new Firmicutes species belonging to the dominant human colonic microbiota ('Ruminococcus bicirculans') reveals two chromosomes and a selective capacity to utilize plant glucans.</title>
        <authorList>
            <consortium name="NISC Comparative Sequencing Program"/>
            <person name="Wegmann U."/>
            <person name="Louis P."/>
            <person name="Goesmann A."/>
            <person name="Henrissat B."/>
            <person name="Duncan S.H."/>
            <person name="Flint H.J."/>
        </authorList>
    </citation>
    <scope>NUCLEOTIDE SEQUENCE</scope>
    <source>
        <strain evidence="6">NBRC 105001</strain>
    </source>
</reference>
<keyword evidence="9" id="KW-1185">Reference proteome</keyword>
<dbReference type="AlphaFoldDB" id="A0A2S7X7Q3"/>
<dbReference type="GO" id="GO:0043565">
    <property type="term" value="F:sequence-specific DNA binding"/>
    <property type="evidence" value="ECO:0007669"/>
    <property type="project" value="InterPro"/>
</dbReference>
<evidence type="ECO:0000256" key="2">
    <source>
        <dbReference type="ARBA" id="ARBA00023015"/>
    </source>
</evidence>
<dbReference type="PRINTS" id="PR00032">
    <property type="entry name" value="HTHARAC"/>
</dbReference>
<proteinExistence type="predicted"/>
<gene>
    <name evidence="7" type="ORF">BTO23_13615</name>
    <name evidence="6" type="ORF">GCM10007855_05740</name>
</gene>
<dbReference type="InterPro" id="IPR009057">
    <property type="entry name" value="Homeodomain-like_sf"/>
</dbReference>
<keyword evidence="2" id="KW-0805">Transcription regulation</keyword>
<dbReference type="SMART" id="SM00342">
    <property type="entry name" value="HTH_ARAC"/>
    <property type="match status" value="1"/>
</dbReference>
<sequence>MSNDSIFYHFDSDEYPQKVTALRINQEEETTFHQHQKGQLVMPLSGFVTCTIADAIWMVPANCAVWIPSQVIHSNRISSGSDVCMLFISPDINGIPEKSCTLSISPLLRESIIALSSVDQHYETEGRTARLVEVLLDELAVMPTEHFDFPIPSEPRLHKIAKEMYDDPSNRCTVGGWAKRFAMSERTLSRLVKQELGMTFGHWRSQLHIVLALQKLSSGDAVQRIAEDLGYESVSAFISFFKKTLGRSPKQYMKIK</sequence>
<dbReference type="Pfam" id="PF12833">
    <property type="entry name" value="HTH_18"/>
    <property type="match status" value="1"/>
</dbReference>
<evidence type="ECO:0000313" key="7">
    <source>
        <dbReference type="EMBL" id="PQJ87162.1"/>
    </source>
</evidence>
<dbReference type="FunFam" id="1.10.10.60:FF:000132">
    <property type="entry name" value="AraC family transcriptional regulator"/>
    <property type="match status" value="1"/>
</dbReference>
<dbReference type="PROSITE" id="PS01124">
    <property type="entry name" value="HTH_ARAC_FAMILY_2"/>
    <property type="match status" value="1"/>
</dbReference>
<reference evidence="6" key="4">
    <citation type="submission" date="2023-01" db="EMBL/GenBank/DDBJ databases">
        <title>Draft genome sequence of Aliivibrio sifiae strain NBRC 105001.</title>
        <authorList>
            <person name="Sun Q."/>
            <person name="Mori K."/>
        </authorList>
    </citation>
    <scope>NUCLEOTIDE SEQUENCE</scope>
    <source>
        <strain evidence="6">NBRC 105001</strain>
    </source>
</reference>
<dbReference type="Proteomes" id="UP000239273">
    <property type="component" value="Unassembled WGS sequence"/>
</dbReference>
<dbReference type="Gene3D" id="1.10.10.60">
    <property type="entry name" value="Homeodomain-like"/>
    <property type="match status" value="1"/>
</dbReference>
<name>A0A2S7X7Q3_9GAMM</name>
<keyword evidence="3" id="KW-0238">DNA-binding</keyword>
<keyword evidence="4" id="KW-0804">Transcription</keyword>
<comment type="caution">
    <text evidence="7">The sequence shown here is derived from an EMBL/GenBank/DDBJ whole genome shotgun (WGS) entry which is preliminary data.</text>
</comment>
<dbReference type="InterPro" id="IPR018060">
    <property type="entry name" value="HTH_AraC"/>
</dbReference>
<evidence type="ECO:0000259" key="5">
    <source>
        <dbReference type="PROSITE" id="PS01124"/>
    </source>
</evidence>